<keyword evidence="1" id="KW-0808">Transferase</keyword>
<dbReference type="Proteomes" id="UP001362999">
    <property type="component" value="Unassembled WGS sequence"/>
</dbReference>
<proteinExistence type="predicted"/>
<comment type="caution">
    <text evidence="1">The sequence shown here is derived from an EMBL/GenBank/DDBJ whole genome shotgun (WGS) entry which is preliminary data.</text>
</comment>
<keyword evidence="2" id="KW-1185">Reference proteome</keyword>
<evidence type="ECO:0000313" key="1">
    <source>
        <dbReference type="EMBL" id="KAK7044833.1"/>
    </source>
</evidence>
<organism evidence="1 2">
    <name type="scientific">Favolaschia claudopus</name>
    <dbReference type="NCBI Taxonomy" id="2862362"/>
    <lineage>
        <taxon>Eukaryota</taxon>
        <taxon>Fungi</taxon>
        <taxon>Dikarya</taxon>
        <taxon>Basidiomycota</taxon>
        <taxon>Agaricomycotina</taxon>
        <taxon>Agaricomycetes</taxon>
        <taxon>Agaricomycetidae</taxon>
        <taxon>Agaricales</taxon>
        <taxon>Marasmiineae</taxon>
        <taxon>Mycenaceae</taxon>
        <taxon>Favolaschia</taxon>
    </lineage>
</organism>
<name>A0AAW0D0A6_9AGAR</name>
<gene>
    <name evidence="1" type="ORF">R3P38DRAFT_2881134</name>
</gene>
<dbReference type="GO" id="GO:0008168">
    <property type="term" value="F:methyltransferase activity"/>
    <property type="evidence" value="ECO:0007669"/>
    <property type="project" value="UniProtKB-KW"/>
</dbReference>
<keyword evidence="1" id="KW-0489">Methyltransferase</keyword>
<evidence type="ECO:0000313" key="2">
    <source>
        <dbReference type="Proteomes" id="UP001362999"/>
    </source>
</evidence>
<accession>A0AAW0D0A6</accession>
<sequence>MSDPECGDLLRLDETTLVLFPAQTRESGVLRESTVVQVMVHMEPHSTSPTLEEVAAFYNAQEEITITMQMILLENLINPSEKVVEIEGDGYMLIGTKKEWSYGRQLELTWGKEEVRAAEDKWVFSFSLIKGIDEEITKR</sequence>
<dbReference type="GO" id="GO:0032259">
    <property type="term" value="P:methylation"/>
    <property type="evidence" value="ECO:0007669"/>
    <property type="project" value="UniProtKB-KW"/>
</dbReference>
<reference evidence="1 2" key="1">
    <citation type="journal article" date="2024" name="J Genomics">
        <title>Draft genome sequencing and assembly of Favolaschia claudopus CIRM-BRFM 2984 isolated from oak limbs.</title>
        <authorList>
            <person name="Navarro D."/>
            <person name="Drula E."/>
            <person name="Chaduli D."/>
            <person name="Cazenave R."/>
            <person name="Ahrendt S."/>
            <person name="Wang J."/>
            <person name="Lipzen A."/>
            <person name="Daum C."/>
            <person name="Barry K."/>
            <person name="Grigoriev I.V."/>
            <person name="Favel A."/>
            <person name="Rosso M.N."/>
            <person name="Martin F."/>
        </authorList>
    </citation>
    <scope>NUCLEOTIDE SEQUENCE [LARGE SCALE GENOMIC DNA]</scope>
    <source>
        <strain evidence="1 2">CIRM-BRFM 2984</strain>
    </source>
</reference>
<dbReference type="EMBL" id="JAWWNJ010000011">
    <property type="protein sequence ID" value="KAK7044833.1"/>
    <property type="molecule type" value="Genomic_DNA"/>
</dbReference>
<protein>
    <submittedName>
        <fullName evidence="1">S-adenosyl-L-methionine-dependent methyltransferase</fullName>
    </submittedName>
</protein>
<dbReference type="AlphaFoldDB" id="A0AAW0D0A6"/>